<dbReference type="Proteomes" id="UP000045706">
    <property type="component" value="Unassembled WGS sequence"/>
</dbReference>
<protein>
    <recommendedName>
        <fullName evidence="8">Phenylacetaldoxime dehydratase</fullName>
    </recommendedName>
</protein>
<keyword evidence="3" id="KW-0479">Metal-binding</keyword>
<evidence type="ECO:0000313" key="7">
    <source>
        <dbReference type="Proteomes" id="UP000045706"/>
    </source>
</evidence>
<keyword evidence="4" id="KW-0408">Iron</keyword>
<evidence type="ECO:0008006" key="8">
    <source>
        <dbReference type="Google" id="ProtNLM"/>
    </source>
</evidence>
<evidence type="ECO:0000256" key="3">
    <source>
        <dbReference type="ARBA" id="ARBA00022723"/>
    </source>
</evidence>
<name>A0A0G4KF79_VERLO</name>
<sequence length="366" mass="41551">MKVESAIPEWLVRERTIPPNTPTNFDPAFELYTSRFPRNTEDLVLAVVGAQYPSASLNDGNAIKTISSFINLSSPSSRPGLHKVAAVTDNQGHFNIAVLLYWKSKANLDEWLTTSGFDQWWDGLTPGSHQHGWFLDVFYPTIDRFETVITTEVPQGAANLRETMSGPIQEHVYWGSMRDRFPISQRDALVGETSNIHPRNETSAPSSATGRRVVPGKKNLVVIRSGQDWSVAAPEERQLYLNTMHPVLIKGMDFLRDQGDQVGCFSCRFMEIVDPVTQKGGTDQTFGLAYFDSLASLEKWSKEHRTHLEIFAGFSKHAKKLGDSMSLRLFHEVLVLEPEQQRFERRETANRRIRFFASQYDLNELE</sequence>
<reference evidence="7" key="1">
    <citation type="submission" date="2015-05" db="EMBL/GenBank/DDBJ databases">
        <authorList>
            <person name="Fogelqvist Johan"/>
        </authorList>
    </citation>
    <scope>NUCLEOTIDE SEQUENCE [LARGE SCALE GENOMIC DNA]</scope>
</reference>
<accession>A0A0G4KF79</accession>
<dbReference type="Pfam" id="PF13816">
    <property type="entry name" value="Dehydratase_hem"/>
    <property type="match status" value="1"/>
</dbReference>
<dbReference type="InterPro" id="IPR025702">
    <property type="entry name" value="OXD"/>
</dbReference>
<comment type="cofactor">
    <cofactor evidence="1">
        <name>heme b</name>
        <dbReference type="ChEBI" id="CHEBI:60344"/>
    </cofactor>
</comment>
<keyword evidence="2" id="KW-0349">Heme</keyword>
<evidence type="ECO:0000256" key="2">
    <source>
        <dbReference type="ARBA" id="ARBA00022617"/>
    </source>
</evidence>
<dbReference type="GO" id="GO:0016829">
    <property type="term" value="F:lyase activity"/>
    <property type="evidence" value="ECO:0007669"/>
    <property type="project" value="UniProtKB-KW"/>
</dbReference>
<dbReference type="GO" id="GO:0046872">
    <property type="term" value="F:metal ion binding"/>
    <property type="evidence" value="ECO:0007669"/>
    <property type="project" value="UniProtKB-KW"/>
</dbReference>
<gene>
    <name evidence="6" type="ORF">BN1723_001588</name>
</gene>
<evidence type="ECO:0000256" key="4">
    <source>
        <dbReference type="ARBA" id="ARBA00023004"/>
    </source>
</evidence>
<dbReference type="AlphaFoldDB" id="A0A0G4KF79"/>
<organism evidence="6 7">
    <name type="scientific">Verticillium longisporum</name>
    <name type="common">Verticillium dahliae var. longisporum</name>
    <dbReference type="NCBI Taxonomy" id="100787"/>
    <lineage>
        <taxon>Eukaryota</taxon>
        <taxon>Fungi</taxon>
        <taxon>Dikarya</taxon>
        <taxon>Ascomycota</taxon>
        <taxon>Pezizomycotina</taxon>
        <taxon>Sordariomycetes</taxon>
        <taxon>Hypocreomycetidae</taxon>
        <taxon>Glomerellales</taxon>
        <taxon>Plectosphaerellaceae</taxon>
        <taxon>Verticillium</taxon>
    </lineage>
</organism>
<proteinExistence type="predicted"/>
<evidence type="ECO:0000256" key="1">
    <source>
        <dbReference type="ARBA" id="ARBA00001970"/>
    </source>
</evidence>
<keyword evidence="5" id="KW-0456">Lyase</keyword>
<dbReference type="EMBL" id="CVQI01000002">
    <property type="protein sequence ID" value="CRJ88541.1"/>
    <property type="molecule type" value="Genomic_DNA"/>
</dbReference>
<evidence type="ECO:0000313" key="6">
    <source>
        <dbReference type="EMBL" id="CRJ88541.1"/>
    </source>
</evidence>
<evidence type="ECO:0000256" key="5">
    <source>
        <dbReference type="ARBA" id="ARBA00023239"/>
    </source>
</evidence>